<protein>
    <submittedName>
        <fullName evidence="2">Uncharacterized protein</fullName>
    </submittedName>
</protein>
<dbReference type="EMBL" id="MU620974">
    <property type="protein sequence ID" value="KAI8575638.1"/>
    <property type="molecule type" value="Genomic_DNA"/>
</dbReference>
<keyword evidence="1" id="KW-0472">Membrane</keyword>
<organism evidence="2 3">
    <name type="scientific">Umbelopsis ramanniana AG</name>
    <dbReference type="NCBI Taxonomy" id="1314678"/>
    <lineage>
        <taxon>Eukaryota</taxon>
        <taxon>Fungi</taxon>
        <taxon>Fungi incertae sedis</taxon>
        <taxon>Mucoromycota</taxon>
        <taxon>Mucoromycotina</taxon>
        <taxon>Umbelopsidomycetes</taxon>
        <taxon>Umbelopsidales</taxon>
        <taxon>Umbelopsidaceae</taxon>
        <taxon>Umbelopsis</taxon>
    </lineage>
</organism>
<gene>
    <name evidence="2" type="ORF">K450DRAFT_260783</name>
</gene>
<name>A0AAD5E0Q3_UMBRA</name>
<feature type="transmembrane region" description="Helical" evidence="1">
    <location>
        <begin position="90"/>
        <end position="109"/>
    </location>
</feature>
<keyword evidence="3" id="KW-1185">Reference proteome</keyword>
<evidence type="ECO:0000313" key="2">
    <source>
        <dbReference type="EMBL" id="KAI8575638.1"/>
    </source>
</evidence>
<keyword evidence="1" id="KW-0812">Transmembrane</keyword>
<sequence>MRERIRFGGVVVIQANSIPNSKGDWFFPNVKVMNRRWLQCRARHTRVASNGPTEQARFFYPHPLNMGGETWVQSNLYADRLRLVDSPYSLFFFFPLLSFSFFFLLLFLLSSEFPSSLTSFIWRFPSRNTANPIRQLGFIHEHIAPLALN</sequence>
<dbReference type="AlphaFoldDB" id="A0AAD5E0Q3"/>
<dbReference type="Proteomes" id="UP001206595">
    <property type="component" value="Unassembled WGS sequence"/>
</dbReference>
<evidence type="ECO:0000313" key="3">
    <source>
        <dbReference type="Proteomes" id="UP001206595"/>
    </source>
</evidence>
<proteinExistence type="predicted"/>
<evidence type="ECO:0000256" key="1">
    <source>
        <dbReference type="SAM" id="Phobius"/>
    </source>
</evidence>
<accession>A0AAD5E0Q3</accession>
<keyword evidence="1" id="KW-1133">Transmembrane helix</keyword>
<reference evidence="2" key="1">
    <citation type="submission" date="2021-06" db="EMBL/GenBank/DDBJ databases">
        <authorList>
            <consortium name="DOE Joint Genome Institute"/>
            <person name="Mondo S.J."/>
            <person name="Amses K.R."/>
            <person name="Simmons D.R."/>
            <person name="Longcore J.E."/>
            <person name="Seto K."/>
            <person name="Alves G.H."/>
            <person name="Bonds A.E."/>
            <person name="Quandt C.A."/>
            <person name="Davis W.J."/>
            <person name="Chang Y."/>
            <person name="Letcher P.M."/>
            <person name="Powell M.J."/>
            <person name="Kuo A."/>
            <person name="Labutti K."/>
            <person name="Pangilinan J."/>
            <person name="Andreopoulos W."/>
            <person name="Tritt A."/>
            <person name="Riley R."/>
            <person name="Hundley H."/>
            <person name="Johnson J."/>
            <person name="Lipzen A."/>
            <person name="Barry K."/>
            <person name="Berbee M.L."/>
            <person name="Buchler N.E."/>
            <person name="Grigoriev I.V."/>
            <person name="Spatafora J.W."/>
            <person name="Stajich J.E."/>
            <person name="James T.Y."/>
        </authorList>
    </citation>
    <scope>NUCLEOTIDE SEQUENCE</scope>
    <source>
        <strain evidence="2">AG</strain>
    </source>
</reference>
<comment type="caution">
    <text evidence="2">The sequence shown here is derived from an EMBL/GenBank/DDBJ whole genome shotgun (WGS) entry which is preliminary data.</text>
</comment>
<reference evidence="2" key="2">
    <citation type="journal article" date="2022" name="Proc. Natl. Acad. Sci. U.S.A.">
        <title>Diploid-dominant life cycles characterize the early evolution of Fungi.</title>
        <authorList>
            <person name="Amses K.R."/>
            <person name="Simmons D.R."/>
            <person name="Longcore J.E."/>
            <person name="Mondo S.J."/>
            <person name="Seto K."/>
            <person name="Jeronimo G.H."/>
            <person name="Bonds A.E."/>
            <person name="Quandt C.A."/>
            <person name="Davis W.J."/>
            <person name="Chang Y."/>
            <person name="Federici B.A."/>
            <person name="Kuo A."/>
            <person name="LaButti K."/>
            <person name="Pangilinan J."/>
            <person name="Andreopoulos W."/>
            <person name="Tritt A."/>
            <person name="Riley R."/>
            <person name="Hundley H."/>
            <person name="Johnson J."/>
            <person name="Lipzen A."/>
            <person name="Barry K."/>
            <person name="Lang B.F."/>
            <person name="Cuomo C.A."/>
            <person name="Buchler N.E."/>
            <person name="Grigoriev I.V."/>
            <person name="Spatafora J.W."/>
            <person name="Stajich J.E."/>
            <person name="James T.Y."/>
        </authorList>
    </citation>
    <scope>NUCLEOTIDE SEQUENCE</scope>
    <source>
        <strain evidence="2">AG</strain>
    </source>
</reference>
<dbReference type="GeneID" id="75917553"/>
<dbReference type="RefSeq" id="XP_051440642.1">
    <property type="nucleotide sequence ID" value="XM_051592210.1"/>
</dbReference>